<comment type="caution">
    <text evidence="1">The sequence shown here is derived from an EMBL/GenBank/DDBJ whole genome shotgun (WGS) entry which is preliminary data.</text>
</comment>
<dbReference type="EMBL" id="BARU01034726">
    <property type="protein sequence ID" value="GAH66904.1"/>
    <property type="molecule type" value="Genomic_DNA"/>
</dbReference>
<feature type="non-terminal residue" evidence="1">
    <location>
        <position position="48"/>
    </location>
</feature>
<sequence length="48" mass="5323">MTWLSRNLYKLGTGDWMTQNFPAVNSVDNDHVSDVVGNKADTHDGDSI</sequence>
<dbReference type="AlphaFoldDB" id="X1ILA4"/>
<proteinExistence type="predicted"/>
<organism evidence="1">
    <name type="scientific">marine sediment metagenome</name>
    <dbReference type="NCBI Taxonomy" id="412755"/>
    <lineage>
        <taxon>unclassified sequences</taxon>
        <taxon>metagenomes</taxon>
        <taxon>ecological metagenomes</taxon>
    </lineage>
</organism>
<name>X1ILA4_9ZZZZ</name>
<gene>
    <name evidence="1" type="ORF">S03H2_54464</name>
</gene>
<protein>
    <submittedName>
        <fullName evidence="1">Uncharacterized protein</fullName>
    </submittedName>
</protein>
<reference evidence="1" key="1">
    <citation type="journal article" date="2014" name="Front. Microbiol.">
        <title>High frequency of phylogenetically diverse reductive dehalogenase-homologous genes in deep subseafloor sedimentary metagenomes.</title>
        <authorList>
            <person name="Kawai M."/>
            <person name="Futagami T."/>
            <person name="Toyoda A."/>
            <person name="Takaki Y."/>
            <person name="Nishi S."/>
            <person name="Hori S."/>
            <person name="Arai W."/>
            <person name="Tsubouchi T."/>
            <person name="Morono Y."/>
            <person name="Uchiyama I."/>
            <person name="Ito T."/>
            <person name="Fujiyama A."/>
            <person name="Inagaki F."/>
            <person name="Takami H."/>
        </authorList>
    </citation>
    <scope>NUCLEOTIDE SEQUENCE</scope>
    <source>
        <strain evidence="1">Expedition CK06-06</strain>
    </source>
</reference>
<evidence type="ECO:0000313" key="1">
    <source>
        <dbReference type="EMBL" id="GAH66904.1"/>
    </source>
</evidence>
<accession>X1ILA4</accession>